<proteinExistence type="predicted"/>
<evidence type="ECO:0000256" key="1">
    <source>
        <dbReference type="SAM" id="MobiDB-lite"/>
    </source>
</evidence>
<dbReference type="FunFam" id="3.40.50.1820:FF:000036">
    <property type="entry name" value="Alpha/beta-Hydrolases superfamily protein"/>
    <property type="match status" value="1"/>
</dbReference>
<dbReference type="InterPro" id="IPR022742">
    <property type="entry name" value="Hydrolase_4"/>
</dbReference>
<dbReference type="InterPro" id="IPR051044">
    <property type="entry name" value="MAG_DAG_Lipase"/>
</dbReference>
<evidence type="ECO:0000313" key="4">
    <source>
        <dbReference type="Proteomes" id="UP001497457"/>
    </source>
</evidence>
<name>A0ABC8ZI46_9POAL</name>
<evidence type="ECO:0000259" key="2">
    <source>
        <dbReference type="Pfam" id="PF12146"/>
    </source>
</evidence>
<sequence>MGVVTGAQAKRKRQEELEGSAERINPQQVHSSSMRVVPAMDGARAQILSTRWRREARGTSTGEAGRGLPHPLRRAPGVTTVFWQVQYIYMYIMQHLLCSLIALDIVYSVKKFPMAQFRDNIKYEEDFFVNSRGNRLFTCRWMPKALEPRALIFICHGYGAECSISMGDTAARLVHSGFAVYGIDHEGHGKSSGSKGYISNFSDVVKDCSDHFKSVCEKQENRSKKRFLYGFSMGGTVVLQLHRKDPLYWDGAVLLAPACKIFDSMRPHPIIVSALKMISTVAPSWRVIPATDMIDKVCKDPQFKKEIRSNPYMYRGNLALQTGRELLSVTLDIEKNLHEVSLPFLVVHGTDDVVADPYGSKLLHERASSRDKTLKLYPGMWHVLMGEPPEDVERVFADVISWLEDRALSLVQNEIFSPITSKENFRCIEY</sequence>
<dbReference type="EMBL" id="OZ075129">
    <property type="protein sequence ID" value="CAL4960579.1"/>
    <property type="molecule type" value="Genomic_DNA"/>
</dbReference>
<evidence type="ECO:0000313" key="3">
    <source>
        <dbReference type="EMBL" id="CAL4960579.1"/>
    </source>
</evidence>
<dbReference type="SUPFAM" id="SSF53474">
    <property type="entry name" value="alpha/beta-Hydrolases"/>
    <property type="match status" value="1"/>
</dbReference>
<dbReference type="AlphaFoldDB" id="A0ABC8ZI46"/>
<dbReference type="InterPro" id="IPR029058">
    <property type="entry name" value="AB_hydrolase_fold"/>
</dbReference>
<reference evidence="3 4" key="2">
    <citation type="submission" date="2024-10" db="EMBL/GenBank/DDBJ databases">
        <authorList>
            <person name="Ryan C."/>
        </authorList>
    </citation>
    <scope>NUCLEOTIDE SEQUENCE [LARGE SCALE GENOMIC DNA]</scope>
</reference>
<dbReference type="PANTHER" id="PTHR11614">
    <property type="entry name" value="PHOSPHOLIPASE-RELATED"/>
    <property type="match status" value="1"/>
</dbReference>
<reference evidence="4" key="1">
    <citation type="submission" date="2024-06" db="EMBL/GenBank/DDBJ databases">
        <authorList>
            <person name="Ryan C."/>
        </authorList>
    </citation>
    <scope>NUCLEOTIDE SEQUENCE [LARGE SCALE GENOMIC DNA]</scope>
</reference>
<keyword evidence="4" id="KW-1185">Reference proteome</keyword>
<dbReference type="Proteomes" id="UP001497457">
    <property type="component" value="Chromosome 19rd"/>
</dbReference>
<protein>
    <recommendedName>
        <fullName evidence="2">Serine aminopeptidase S33 domain-containing protein</fullName>
    </recommendedName>
</protein>
<organism evidence="3 4">
    <name type="scientific">Urochloa decumbens</name>
    <dbReference type="NCBI Taxonomy" id="240449"/>
    <lineage>
        <taxon>Eukaryota</taxon>
        <taxon>Viridiplantae</taxon>
        <taxon>Streptophyta</taxon>
        <taxon>Embryophyta</taxon>
        <taxon>Tracheophyta</taxon>
        <taxon>Spermatophyta</taxon>
        <taxon>Magnoliopsida</taxon>
        <taxon>Liliopsida</taxon>
        <taxon>Poales</taxon>
        <taxon>Poaceae</taxon>
        <taxon>PACMAD clade</taxon>
        <taxon>Panicoideae</taxon>
        <taxon>Panicodae</taxon>
        <taxon>Paniceae</taxon>
        <taxon>Melinidinae</taxon>
        <taxon>Urochloa</taxon>
    </lineage>
</organism>
<dbReference type="Pfam" id="PF12146">
    <property type="entry name" value="Hydrolase_4"/>
    <property type="match status" value="1"/>
</dbReference>
<feature type="domain" description="Serine aminopeptidase S33" evidence="2">
    <location>
        <begin position="147"/>
        <end position="388"/>
    </location>
</feature>
<dbReference type="Gene3D" id="3.40.50.1820">
    <property type="entry name" value="alpha/beta hydrolase"/>
    <property type="match status" value="1"/>
</dbReference>
<accession>A0ABC8ZI46</accession>
<feature type="region of interest" description="Disordered" evidence="1">
    <location>
        <begin position="1"/>
        <end position="33"/>
    </location>
</feature>
<gene>
    <name evidence="3" type="ORF">URODEC1_LOCUS44490</name>
</gene>